<dbReference type="KEGG" id="bor:COCMIDRAFT_111027"/>
<name>W6YQ30_COCMI</name>
<dbReference type="Proteomes" id="UP000054032">
    <property type="component" value="Unassembled WGS sequence"/>
</dbReference>
<gene>
    <name evidence="1" type="ORF">COCMIDRAFT_111027</name>
</gene>
<evidence type="ECO:0000313" key="1">
    <source>
        <dbReference type="EMBL" id="EUC39623.1"/>
    </source>
</evidence>
<proteinExistence type="predicted"/>
<sequence>MRRAKPHQDRPEEPLGMCCGGRGRLAWPLPKRRHASGPGMAMLLFVSVAILHVQSCMPWPSSAFFVATLLWTRSGTKQWTVSTAYVLGTYYIPKCTCDGEYGIVWLPLGRSFF</sequence>
<dbReference type="HOGENOM" id="CLU_2133080_0_0_1"/>
<organism evidence="1 2">
    <name type="scientific">Bipolaris oryzae ATCC 44560</name>
    <dbReference type="NCBI Taxonomy" id="930090"/>
    <lineage>
        <taxon>Eukaryota</taxon>
        <taxon>Fungi</taxon>
        <taxon>Dikarya</taxon>
        <taxon>Ascomycota</taxon>
        <taxon>Pezizomycotina</taxon>
        <taxon>Dothideomycetes</taxon>
        <taxon>Pleosporomycetidae</taxon>
        <taxon>Pleosporales</taxon>
        <taxon>Pleosporineae</taxon>
        <taxon>Pleosporaceae</taxon>
        <taxon>Bipolaris</taxon>
    </lineage>
</organism>
<dbReference type="AlphaFoldDB" id="W6YQ30"/>
<evidence type="ECO:0000313" key="2">
    <source>
        <dbReference type="Proteomes" id="UP000054032"/>
    </source>
</evidence>
<keyword evidence="2" id="KW-1185">Reference proteome</keyword>
<accession>W6YQ30</accession>
<protein>
    <submittedName>
        <fullName evidence="1">Uncharacterized protein</fullName>
    </submittedName>
</protein>
<reference evidence="1 2" key="1">
    <citation type="journal article" date="2013" name="PLoS Genet.">
        <title>Comparative genome structure, secondary metabolite, and effector coding capacity across Cochliobolus pathogens.</title>
        <authorList>
            <person name="Condon B.J."/>
            <person name="Leng Y."/>
            <person name="Wu D."/>
            <person name="Bushley K.E."/>
            <person name="Ohm R.A."/>
            <person name="Otillar R."/>
            <person name="Martin J."/>
            <person name="Schackwitz W."/>
            <person name="Grimwood J."/>
            <person name="MohdZainudin N."/>
            <person name="Xue C."/>
            <person name="Wang R."/>
            <person name="Manning V.A."/>
            <person name="Dhillon B."/>
            <person name="Tu Z.J."/>
            <person name="Steffenson B.J."/>
            <person name="Salamov A."/>
            <person name="Sun H."/>
            <person name="Lowry S."/>
            <person name="LaButti K."/>
            <person name="Han J."/>
            <person name="Copeland A."/>
            <person name="Lindquist E."/>
            <person name="Barry K."/>
            <person name="Schmutz J."/>
            <person name="Baker S.E."/>
            <person name="Ciuffetti L.M."/>
            <person name="Grigoriev I.V."/>
            <person name="Zhong S."/>
            <person name="Turgeon B.G."/>
        </authorList>
    </citation>
    <scope>NUCLEOTIDE SEQUENCE [LARGE SCALE GENOMIC DNA]</scope>
    <source>
        <strain evidence="1 2">ATCC 44560</strain>
    </source>
</reference>
<dbReference type="GeneID" id="19119705"/>
<dbReference type="OrthoDB" id="10385896at2759"/>
<dbReference type="EMBL" id="KI964301">
    <property type="protein sequence ID" value="EUC39623.1"/>
    <property type="molecule type" value="Genomic_DNA"/>
</dbReference>
<dbReference type="RefSeq" id="XP_007693859.1">
    <property type="nucleotide sequence ID" value="XM_007695669.1"/>
</dbReference>